<gene>
    <name evidence="1" type="ORF">UFOVP221_124</name>
</gene>
<reference evidence="1" key="1">
    <citation type="submission" date="2020-05" db="EMBL/GenBank/DDBJ databases">
        <authorList>
            <person name="Chiriac C."/>
            <person name="Salcher M."/>
            <person name="Ghai R."/>
            <person name="Kavagutti S V."/>
        </authorList>
    </citation>
    <scope>NUCLEOTIDE SEQUENCE</scope>
</reference>
<dbReference type="EMBL" id="LR798267">
    <property type="protein sequence ID" value="CAB5219729.1"/>
    <property type="molecule type" value="Genomic_DNA"/>
</dbReference>
<accession>A0A6J7WNW2</accession>
<evidence type="ECO:0000313" key="1">
    <source>
        <dbReference type="EMBL" id="CAB5219729.1"/>
    </source>
</evidence>
<organism evidence="1">
    <name type="scientific">uncultured Caudovirales phage</name>
    <dbReference type="NCBI Taxonomy" id="2100421"/>
    <lineage>
        <taxon>Viruses</taxon>
        <taxon>Duplodnaviria</taxon>
        <taxon>Heunggongvirae</taxon>
        <taxon>Uroviricota</taxon>
        <taxon>Caudoviricetes</taxon>
        <taxon>Peduoviridae</taxon>
        <taxon>Maltschvirus</taxon>
        <taxon>Maltschvirus maltsch</taxon>
    </lineage>
</organism>
<protein>
    <submittedName>
        <fullName evidence="1">Uncharacterized protein</fullName>
    </submittedName>
</protein>
<name>A0A6J7WNW2_9CAUD</name>
<proteinExistence type="predicted"/>
<sequence>MQNPTIEANDYAIDYTEDAPDAAPKHGTSIQSGWAAADALLKPAREKGDYPNDFRFSESVQLVRFLENEPFSVYYQHWLDRSEGKRSFVCLGDDCPLCDILGDKPRGKFAFNVLIVTDETPSVQILTAPPMFARQLRAANDDTRRGPLNKYYWAISRQGTGPQTTYTLERVRATDLADEWELDAEKLDELAQNAVKYGAETVYVTPREELLQIARSLVG</sequence>